<dbReference type="Proteomes" id="UP000631791">
    <property type="component" value="Unassembled WGS sequence"/>
</dbReference>
<dbReference type="RefSeq" id="WP_196919698.1">
    <property type="nucleotide sequence ID" value="NZ_JADOTY010000001.1"/>
</dbReference>
<proteinExistence type="predicted"/>
<comment type="caution">
    <text evidence="1">The sequence shown here is derived from an EMBL/GenBank/DDBJ whole genome shotgun (WGS) entry which is preliminary data.</text>
</comment>
<protein>
    <submittedName>
        <fullName evidence="1">Uncharacterized protein</fullName>
    </submittedName>
</protein>
<gene>
    <name evidence="1" type="ORF">IW249_000960</name>
</gene>
<dbReference type="EMBL" id="JADOTY010000001">
    <property type="protein sequence ID" value="MBG6100546.1"/>
    <property type="molecule type" value="Genomic_DNA"/>
</dbReference>
<evidence type="ECO:0000313" key="1">
    <source>
        <dbReference type="EMBL" id="MBG6100546.1"/>
    </source>
</evidence>
<name>A0ABS0JWI2_9ACTN</name>
<sequence>MNASADDDRARYVRDRQWLDYAVHELPAGVLWGADGATPDQCAEMLDGLDEFARVCARLGLDDHTEFVEACRWHFDHYPHFLGRRRHFADYATYIRDRRGPLRVSLPAAPGWLRRQ</sequence>
<keyword evidence="2" id="KW-1185">Reference proteome</keyword>
<organism evidence="1 2">
    <name type="scientific">Micromonospora vinacea</name>
    <dbReference type="NCBI Taxonomy" id="709878"/>
    <lineage>
        <taxon>Bacteria</taxon>
        <taxon>Bacillati</taxon>
        <taxon>Actinomycetota</taxon>
        <taxon>Actinomycetes</taxon>
        <taxon>Micromonosporales</taxon>
        <taxon>Micromonosporaceae</taxon>
        <taxon>Micromonospora</taxon>
    </lineage>
</organism>
<reference evidence="1 2" key="1">
    <citation type="submission" date="2020-11" db="EMBL/GenBank/DDBJ databases">
        <title>Sequencing the genomes of 1000 actinobacteria strains.</title>
        <authorList>
            <person name="Klenk H.-P."/>
        </authorList>
    </citation>
    <scope>NUCLEOTIDE SEQUENCE [LARGE SCALE GENOMIC DNA]</scope>
    <source>
        <strain evidence="1 2">DSM 101695</strain>
    </source>
</reference>
<evidence type="ECO:0000313" key="2">
    <source>
        <dbReference type="Proteomes" id="UP000631791"/>
    </source>
</evidence>
<accession>A0ABS0JWI2</accession>